<proteinExistence type="inferred from homology"/>
<keyword evidence="4" id="KW-0804">Transcription</keyword>
<dbReference type="InterPro" id="IPR000847">
    <property type="entry name" value="LysR_HTH_N"/>
</dbReference>
<evidence type="ECO:0000259" key="5">
    <source>
        <dbReference type="PROSITE" id="PS50931"/>
    </source>
</evidence>
<dbReference type="GO" id="GO:0003677">
    <property type="term" value="F:DNA binding"/>
    <property type="evidence" value="ECO:0007669"/>
    <property type="project" value="UniProtKB-KW"/>
</dbReference>
<evidence type="ECO:0000313" key="6">
    <source>
        <dbReference type="EMBL" id="RZQ59342.1"/>
    </source>
</evidence>
<keyword evidence="7" id="KW-1185">Reference proteome</keyword>
<dbReference type="InterPro" id="IPR036390">
    <property type="entry name" value="WH_DNA-bd_sf"/>
</dbReference>
<comment type="similarity">
    <text evidence="1">Belongs to the LysR transcriptional regulatory family.</text>
</comment>
<gene>
    <name evidence="6" type="ORF">EWH70_34745</name>
</gene>
<dbReference type="PANTHER" id="PTHR30346">
    <property type="entry name" value="TRANSCRIPTIONAL DUAL REGULATOR HCAR-RELATED"/>
    <property type="match status" value="1"/>
</dbReference>
<dbReference type="InterPro" id="IPR036388">
    <property type="entry name" value="WH-like_DNA-bd_sf"/>
</dbReference>
<evidence type="ECO:0000256" key="2">
    <source>
        <dbReference type="ARBA" id="ARBA00023015"/>
    </source>
</evidence>
<dbReference type="GO" id="GO:0003700">
    <property type="term" value="F:DNA-binding transcription factor activity"/>
    <property type="evidence" value="ECO:0007669"/>
    <property type="project" value="InterPro"/>
</dbReference>
<keyword evidence="2" id="KW-0805">Transcription regulation</keyword>
<dbReference type="SUPFAM" id="SSF46785">
    <property type="entry name" value="Winged helix' DNA-binding domain"/>
    <property type="match status" value="1"/>
</dbReference>
<dbReference type="SUPFAM" id="SSF53850">
    <property type="entry name" value="Periplasmic binding protein-like II"/>
    <property type="match status" value="1"/>
</dbReference>
<protein>
    <submittedName>
        <fullName evidence="6">LysR family transcriptional regulator</fullName>
    </submittedName>
</protein>
<evidence type="ECO:0000256" key="1">
    <source>
        <dbReference type="ARBA" id="ARBA00009437"/>
    </source>
</evidence>
<keyword evidence="3" id="KW-0238">DNA-binding</keyword>
<dbReference type="PANTHER" id="PTHR30346:SF29">
    <property type="entry name" value="LYSR SUBSTRATE-BINDING"/>
    <property type="match status" value="1"/>
</dbReference>
<dbReference type="AlphaFoldDB" id="A0A4Q7IYK2"/>
<dbReference type="PROSITE" id="PS50931">
    <property type="entry name" value="HTH_LYSR"/>
    <property type="match status" value="1"/>
</dbReference>
<evidence type="ECO:0000256" key="3">
    <source>
        <dbReference type="ARBA" id="ARBA00023125"/>
    </source>
</evidence>
<reference evidence="6 7" key="1">
    <citation type="submission" date="2019-02" db="EMBL/GenBank/DDBJ databases">
        <title>Draft genome sequence of Amycolatopsis sp. 8-3EHSu isolated from roots of Suaeda maritima.</title>
        <authorList>
            <person name="Duangmal K."/>
            <person name="Chantavorakit T."/>
        </authorList>
    </citation>
    <scope>NUCLEOTIDE SEQUENCE [LARGE SCALE GENOMIC DNA]</scope>
    <source>
        <strain evidence="6 7">8-3EHSu</strain>
    </source>
</reference>
<organism evidence="6 7">
    <name type="scientific">Amycolatopsis suaedae</name>
    <dbReference type="NCBI Taxonomy" id="2510978"/>
    <lineage>
        <taxon>Bacteria</taxon>
        <taxon>Bacillati</taxon>
        <taxon>Actinomycetota</taxon>
        <taxon>Actinomycetes</taxon>
        <taxon>Pseudonocardiales</taxon>
        <taxon>Pseudonocardiaceae</taxon>
        <taxon>Amycolatopsis</taxon>
    </lineage>
</organism>
<dbReference type="Proteomes" id="UP000292003">
    <property type="component" value="Unassembled WGS sequence"/>
</dbReference>
<dbReference type="GO" id="GO:0032993">
    <property type="term" value="C:protein-DNA complex"/>
    <property type="evidence" value="ECO:0007669"/>
    <property type="project" value="TreeGrafter"/>
</dbReference>
<feature type="domain" description="HTH lysR-type" evidence="5">
    <location>
        <begin position="3"/>
        <end position="60"/>
    </location>
</feature>
<dbReference type="Gene3D" id="1.10.10.10">
    <property type="entry name" value="Winged helix-like DNA-binding domain superfamily/Winged helix DNA-binding domain"/>
    <property type="match status" value="1"/>
</dbReference>
<dbReference type="CDD" id="cd05466">
    <property type="entry name" value="PBP2_LTTR_substrate"/>
    <property type="match status" value="1"/>
</dbReference>
<dbReference type="InterPro" id="IPR005119">
    <property type="entry name" value="LysR_subst-bd"/>
</dbReference>
<dbReference type="Pfam" id="PF00126">
    <property type="entry name" value="HTH_1"/>
    <property type="match status" value="1"/>
</dbReference>
<evidence type="ECO:0000313" key="7">
    <source>
        <dbReference type="Proteomes" id="UP000292003"/>
    </source>
</evidence>
<name>A0A4Q7IYK2_9PSEU</name>
<dbReference type="Pfam" id="PF03466">
    <property type="entry name" value="LysR_substrate"/>
    <property type="match status" value="1"/>
</dbReference>
<dbReference type="OrthoDB" id="3461141at2"/>
<dbReference type="EMBL" id="SFCC01000026">
    <property type="protein sequence ID" value="RZQ59342.1"/>
    <property type="molecule type" value="Genomic_DNA"/>
</dbReference>
<accession>A0A4Q7IYK2</accession>
<sequence>MSLNLAQLRAFVAVVEAGGFGAAAPALGISQSAVSHAVAALERTVGRPVIRRDGATSRPTAFGMRLLDHARTAVAAAEAITGLAAEAAGGPSGTIRLGTVSTVCLGLLPRLLAGWRAEFPAVSVRVFEGDDDEVADWLAARTVEAAILVDPPRTTGVQVGSDEFHALLPADHPLAAEPVIDAADLADDPFLLSLGGCEPHVEEVHRRAGVPLRPTHRVRELSTLVAMVRAGLGVSVVPGLAAAMLDEGLVLVPLRQRLHRRLILTGPLDRPWHPAVTALVESV</sequence>
<evidence type="ECO:0000256" key="4">
    <source>
        <dbReference type="ARBA" id="ARBA00023163"/>
    </source>
</evidence>
<dbReference type="RefSeq" id="WP_130479846.1">
    <property type="nucleotide sequence ID" value="NZ_SFCC01000026.1"/>
</dbReference>
<dbReference type="Gene3D" id="3.40.190.10">
    <property type="entry name" value="Periplasmic binding protein-like II"/>
    <property type="match status" value="2"/>
</dbReference>
<comment type="caution">
    <text evidence="6">The sequence shown here is derived from an EMBL/GenBank/DDBJ whole genome shotgun (WGS) entry which is preliminary data.</text>
</comment>